<reference evidence="4" key="2">
    <citation type="submission" date="2020-09" db="EMBL/GenBank/DDBJ databases">
        <authorList>
            <person name="Sun Q."/>
            <person name="Zhou Y."/>
        </authorList>
    </citation>
    <scope>NUCLEOTIDE SEQUENCE</scope>
    <source>
        <strain evidence="4">CGMCC 4.7306</strain>
    </source>
</reference>
<proteinExistence type="predicted"/>
<feature type="compositionally biased region" description="Polar residues" evidence="1">
    <location>
        <begin position="68"/>
        <end position="78"/>
    </location>
</feature>
<dbReference type="EMBL" id="BMMZ01000002">
    <property type="protein sequence ID" value="GGL52652.1"/>
    <property type="molecule type" value="Genomic_DNA"/>
</dbReference>
<sequence>MKSSQITRRGFLYSSAMVAGAAALAACSSGGGNTTNPGNNASSGASAGASNAKGSALKPLPKPAKFQQAPNIDSSLPSVEQRLPDNPYVIPHNWVKPGKYGGRLNMNTVSTQGAAKADSDREFYYGNGWLRWLNDGEAIGPGLVETWESNDDASEWTLNFRKGVKWSDGTPLTMDDVMFWWEGFILPEKMAQTPPDECRSGKGTLAKLTAVDDTTLKMTFDAPAPLTADRLAMWAGGNIGNNGPIRIMPSKYLKQFYPAGKIGTGKNIPSDWDSVGGLMQEKADWHRNPDCPTLIGYKCKSFDNNKGVVLERNPYYWCVMPNGDQLPYIDEVQFSVVTDPEAGKLQVQQGAVDFCHGNFNSITLSDVQGLRDSGAKANTQVVLWDSGSGTGSIFFFNYDYIDDDIRAVIQNPKFRQAVSHAFNRDAVQKAIYFNTGEKTTGTLSPKAKEYIVNDTGKAAYKSWRDSYVEYNPDKAKQLLDSIGVKAGSDGVRTLPNGKPLKLRLDYQADEDDEHKGKDNHLVADLKAIGLNMIMNPIPPQSYDDQWKSGKLMSHSDWEVGDGPNHLVYPQWLVPLEYTRWAPLEGQWYQQLGTKTNSTETNVNPWKRHPPRMLPDKNGPIQKLWDLYNQSKVEPDEMKRDQLVWDMIKIHVSDGPFFQGTVANYPQVEVVKKDLKNFPLKENLQQGGFVNPWTHPVPAVYDPETWYWDNPDQHNT</sequence>
<reference evidence="4" key="1">
    <citation type="journal article" date="2014" name="Int. J. Syst. Evol. Microbiol.">
        <title>Complete genome sequence of Corynebacterium casei LMG S-19264T (=DSM 44701T), isolated from a smear-ripened cheese.</title>
        <authorList>
            <consortium name="US DOE Joint Genome Institute (JGI-PGF)"/>
            <person name="Walter F."/>
            <person name="Albersmeier A."/>
            <person name="Kalinowski J."/>
            <person name="Ruckert C."/>
        </authorList>
    </citation>
    <scope>NUCLEOTIDE SEQUENCE</scope>
    <source>
        <strain evidence="4">CGMCC 4.7306</strain>
    </source>
</reference>
<name>A0A917W1T7_9ACTN</name>
<dbReference type="SUPFAM" id="SSF53850">
    <property type="entry name" value="Periplasmic binding protein-like II"/>
    <property type="match status" value="1"/>
</dbReference>
<keyword evidence="5" id="KW-1185">Reference proteome</keyword>
<evidence type="ECO:0000259" key="3">
    <source>
        <dbReference type="Pfam" id="PF00496"/>
    </source>
</evidence>
<gene>
    <name evidence="4" type="ORF">GCM10011575_08780</name>
</gene>
<dbReference type="CDD" id="cd08500">
    <property type="entry name" value="PBP2_NikA_DppA_OppA_like_4"/>
    <property type="match status" value="1"/>
</dbReference>
<feature type="compositionally biased region" description="Low complexity" evidence="1">
    <location>
        <begin position="35"/>
        <end position="56"/>
    </location>
</feature>
<comment type="caution">
    <text evidence="4">The sequence shown here is derived from an EMBL/GenBank/DDBJ whole genome shotgun (WGS) entry which is preliminary data.</text>
</comment>
<dbReference type="InterPro" id="IPR039424">
    <property type="entry name" value="SBP_5"/>
</dbReference>
<dbReference type="PROSITE" id="PS51257">
    <property type="entry name" value="PROKAR_LIPOPROTEIN"/>
    <property type="match status" value="1"/>
</dbReference>
<protein>
    <submittedName>
        <fullName evidence="4">Peptide ABC transporter substrate-binding protein</fullName>
    </submittedName>
</protein>
<keyword evidence="2" id="KW-0732">Signal</keyword>
<accession>A0A917W1T7</accession>
<evidence type="ECO:0000256" key="1">
    <source>
        <dbReference type="SAM" id="MobiDB-lite"/>
    </source>
</evidence>
<organism evidence="4 5">
    <name type="scientific">Microlunatus endophyticus</name>
    <dbReference type="NCBI Taxonomy" id="1716077"/>
    <lineage>
        <taxon>Bacteria</taxon>
        <taxon>Bacillati</taxon>
        <taxon>Actinomycetota</taxon>
        <taxon>Actinomycetes</taxon>
        <taxon>Propionibacteriales</taxon>
        <taxon>Propionibacteriaceae</taxon>
        <taxon>Microlunatus</taxon>
    </lineage>
</organism>
<dbReference type="Gene3D" id="3.10.105.10">
    <property type="entry name" value="Dipeptide-binding Protein, Domain 3"/>
    <property type="match status" value="1"/>
</dbReference>
<dbReference type="Proteomes" id="UP000613840">
    <property type="component" value="Unassembled WGS sequence"/>
</dbReference>
<evidence type="ECO:0000313" key="5">
    <source>
        <dbReference type="Proteomes" id="UP000613840"/>
    </source>
</evidence>
<dbReference type="PROSITE" id="PS51318">
    <property type="entry name" value="TAT"/>
    <property type="match status" value="1"/>
</dbReference>
<dbReference type="Gene3D" id="3.40.190.10">
    <property type="entry name" value="Periplasmic binding protein-like II"/>
    <property type="match status" value="1"/>
</dbReference>
<dbReference type="PANTHER" id="PTHR30290">
    <property type="entry name" value="PERIPLASMIC BINDING COMPONENT OF ABC TRANSPORTER"/>
    <property type="match status" value="1"/>
</dbReference>
<dbReference type="GO" id="GO:0015833">
    <property type="term" value="P:peptide transport"/>
    <property type="evidence" value="ECO:0007669"/>
    <property type="project" value="TreeGrafter"/>
</dbReference>
<dbReference type="InterPro" id="IPR000914">
    <property type="entry name" value="SBP_5_dom"/>
</dbReference>
<dbReference type="InterPro" id="IPR006311">
    <property type="entry name" value="TAT_signal"/>
</dbReference>
<evidence type="ECO:0000256" key="2">
    <source>
        <dbReference type="SAM" id="SignalP"/>
    </source>
</evidence>
<feature type="signal peptide" evidence="2">
    <location>
        <begin position="1"/>
        <end position="25"/>
    </location>
</feature>
<dbReference type="GO" id="GO:1904680">
    <property type="term" value="F:peptide transmembrane transporter activity"/>
    <property type="evidence" value="ECO:0007669"/>
    <property type="project" value="TreeGrafter"/>
</dbReference>
<feature type="domain" description="Solute-binding protein family 5" evidence="3">
    <location>
        <begin position="139"/>
        <end position="564"/>
    </location>
</feature>
<dbReference type="Pfam" id="PF00496">
    <property type="entry name" value="SBP_bac_5"/>
    <property type="match status" value="1"/>
</dbReference>
<dbReference type="RefSeq" id="WP_188893969.1">
    <property type="nucleotide sequence ID" value="NZ_BMMZ01000002.1"/>
</dbReference>
<feature type="region of interest" description="Disordered" evidence="1">
    <location>
        <begin position="35"/>
        <end position="78"/>
    </location>
</feature>
<dbReference type="AlphaFoldDB" id="A0A917W1T7"/>
<evidence type="ECO:0000313" key="4">
    <source>
        <dbReference type="EMBL" id="GGL52652.1"/>
    </source>
</evidence>
<feature type="chain" id="PRO_5037196405" evidence="2">
    <location>
        <begin position="26"/>
        <end position="715"/>
    </location>
</feature>
<dbReference type="PANTHER" id="PTHR30290:SF62">
    <property type="entry name" value="OLIGOPEPTIDE ABC TRANSPORTER, PERIPLASMIC OLIGOPEPTIDE-BINDING PROTEIN"/>
    <property type="match status" value="1"/>
</dbReference>